<proteinExistence type="predicted"/>
<dbReference type="AlphaFoldDB" id="X0VZC9"/>
<protein>
    <submittedName>
        <fullName evidence="1">Uncharacterized protein</fullName>
    </submittedName>
</protein>
<accession>X0VZC9</accession>
<gene>
    <name evidence="1" type="ORF">S01H1_50590</name>
</gene>
<feature type="non-terminal residue" evidence="1">
    <location>
        <position position="172"/>
    </location>
</feature>
<comment type="caution">
    <text evidence="1">The sequence shown here is derived from an EMBL/GenBank/DDBJ whole genome shotgun (WGS) entry which is preliminary data.</text>
</comment>
<evidence type="ECO:0000313" key="1">
    <source>
        <dbReference type="EMBL" id="GAG16442.1"/>
    </source>
</evidence>
<organism evidence="1">
    <name type="scientific">marine sediment metagenome</name>
    <dbReference type="NCBI Taxonomy" id="412755"/>
    <lineage>
        <taxon>unclassified sequences</taxon>
        <taxon>metagenomes</taxon>
        <taxon>ecological metagenomes</taxon>
    </lineage>
</organism>
<name>X0VZC9_9ZZZZ</name>
<sequence length="172" mass="18987">MNEKELNTAIAELFKAGDRDALAEMIVEYVQPNHITVDFVSMLLNARSLKPGDSLVKKLRKGIEVRTLVPGSIHLSSEITVTDRVNYILDGSDVKVTYNEWEMDNGEIGTVGEIQREMLAKLKDSFQNKVFTALSTIWTAINTPDNFVNVGGTITAAVLEDAIDRINQTTSG</sequence>
<reference evidence="1" key="1">
    <citation type="journal article" date="2014" name="Front. Microbiol.">
        <title>High frequency of phylogenetically diverse reductive dehalogenase-homologous genes in deep subseafloor sedimentary metagenomes.</title>
        <authorList>
            <person name="Kawai M."/>
            <person name="Futagami T."/>
            <person name="Toyoda A."/>
            <person name="Takaki Y."/>
            <person name="Nishi S."/>
            <person name="Hori S."/>
            <person name="Arai W."/>
            <person name="Tsubouchi T."/>
            <person name="Morono Y."/>
            <person name="Uchiyama I."/>
            <person name="Ito T."/>
            <person name="Fujiyama A."/>
            <person name="Inagaki F."/>
            <person name="Takami H."/>
        </authorList>
    </citation>
    <scope>NUCLEOTIDE SEQUENCE</scope>
    <source>
        <strain evidence="1">Expedition CK06-06</strain>
    </source>
</reference>
<dbReference type="EMBL" id="BARS01032602">
    <property type="protein sequence ID" value="GAG16442.1"/>
    <property type="molecule type" value="Genomic_DNA"/>
</dbReference>